<accession>A0A806KJZ6</accession>
<organism evidence="2">
    <name type="scientific">uncultured bacterium contig00062</name>
    <dbReference type="NCBI Taxonomy" id="1181545"/>
    <lineage>
        <taxon>Bacteria</taxon>
        <taxon>environmental samples</taxon>
    </lineage>
</organism>
<evidence type="ECO:0000313" key="2">
    <source>
        <dbReference type="EMBL" id="AGS53554.1"/>
    </source>
</evidence>
<evidence type="ECO:0000256" key="1">
    <source>
        <dbReference type="SAM" id="Coils"/>
    </source>
</evidence>
<keyword evidence="1" id="KW-0175">Coiled coil</keyword>
<proteinExistence type="predicted"/>
<name>A0A806KJZ6_9BACT</name>
<dbReference type="Gene3D" id="1.10.287.1490">
    <property type="match status" value="1"/>
</dbReference>
<dbReference type="EMBL" id="JQ844236">
    <property type="protein sequence ID" value="AGS53554.1"/>
    <property type="molecule type" value="Genomic_DNA"/>
</dbReference>
<protein>
    <submittedName>
        <fullName evidence="2">Uncharacterized protein</fullName>
    </submittedName>
</protein>
<sequence>MKEEIQNLQKECAGLNAQLNRNEEKISGLKNKLEQSENDKKNLSDTLKEEIQKRDNQLNESKALIKSTEKVLAESEKEKKLLSNEIEGLKHEIEGLREKYDCMEELEEVFLHYKSLPENIKKSMSAYICEDSRLTFAMSGARDSKIERLWDFCRLEVQKDLQYSKAISEIFSFFFIKIDSFLEKPRYELIIPSNGVMFNEGTMVISNNSPARVGVISSTLLPGYSVIDGNIVKKAIVLLKG</sequence>
<feature type="coiled-coil region" evidence="1">
    <location>
        <begin position="5"/>
        <end position="106"/>
    </location>
</feature>
<reference evidence="2" key="1">
    <citation type="submission" date="2012-03" db="EMBL/GenBank/DDBJ databases">
        <title>Functional metagenomics reveals considerable lignocellulase gene clusters in the gut microbiome of a wood-feeding higher termite.</title>
        <authorList>
            <person name="Liu N."/>
        </authorList>
    </citation>
    <scope>NUCLEOTIDE SEQUENCE</scope>
</reference>
<dbReference type="AlphaFoldDB" id="A0A806KJZ6"/>